<accession>A0A3Q3FBM7</accession>
<dbReference type="Ensembl" id="ENSLBET00000018394.1">
    <property type="protein sequence ID" value="ENSLBEP00000017411.1"/>
    <property type="gene ID" value="ENSLBEG00000013408.1"/>
</dbReference>
<evidence type="ECO:0000256" key="2">
    <source>
        <dbReference type="ARBA" id="ARBA00022737"/>
    </source>
</evidence>
<dbReference type="InterPro" id="IPR001611">
    <property type="entry name" value="Leu-rich_rpt"/>
</dbReference>
<dbReference type="InParanoid" id="A0A3Q3FBM7"/>
<reference evidence="3" key="1">
    <citation type="submission" date="2025-08" db="UniProtKB">
        <authorList>
            <consortium name="Ensembl"/>
        </authorList>
    </citation>
    <scope>IDENTIFICATION</scope>
</reference>
<dbReference type="InterPro" id="IPR051261">
    <property type="entry name" value="NLR"/>
</dbReference>
<name>A0A3Q3FBM7_9LABR</name>
<evidence type="ECO:0000313" key="3">
    <source>
        <dbReference type="Ensembl" id="ENSLBEP00000017411.1"/>
    </source>
</evidence>
<dbReference type="Pfam" id="PF13516">
    <property type="entry name" value="LRR_6"/>
    <property type="match status" value="5"/>
</dbReference>
<dbReference type="FunFam" id="3.80.10.10:FF:000947">
    <property type="entry name" value="Si:dkey-286j17.4"/>
    <property type="match status" value="1"/>
</dbReference>
<dbReference type="Proteomes" id="UP000261660">
    <property type="component" value="Unplaced"/>
</dbReference>
<dbReference type="SUPFAM" id="SSF52047">
    <property type="entry name" value="RNI-like"/>
    <property type="match status" value="1"/>
</dbReference>
<keyword evidence="1" id="KW-0433">Leucine-rich repeat</keyword>
<dbReference type="InterPro" id="IPR032675">
    <property type="entry name" value="LRR_dom_sf"/>
</dbReference>
<protein>
    <recommendedName>
        <fullName evidence="5">NACHT LRR and PYD domain-containing protein</fullName>
    </recommendedName>
</protein>
<evidence type="ECO:0008006" key="5">
    <source>
        <dbReference type="Google" id="ProtNLM"/>
    </source>
</evidence>
<dbReference type="GeneTree" id="ENSGT01150000286911"/>
<evidence type="ECO:0000256" key="1">
    <source>
        <dbReference type="ARBA" id="ARBA00022614"/>
    </source>
</evidence>
<evidence type="ECO:0000313" key="4">
    <source>
        <dbReference type="Proteomes" id="UP000261660"/>
    </source>
</evidence>
<dbReference type="PROSITE" id="PS51450">
    <property type="entry name" value="LRR"/>
    <property type="match status" value="1"/>
</dbReference>
<dbReference type="PANTHER" id="PTHR24106">
    <property type="entry name" value="NACHT, LRR AND CARD DOMAINS-CONTAINING"/>
    <property type="match status" value="1"/>
</dbReference>
<dbReference type="AlphaFoldDB" id="A0A3Q3FBM7"/>
<organism evidence="3 4">
    <name type="scientific">Labrus bergylta</name>
    <name type="common">ballan wrasse</name>
    <dbReference type="NCBI Taxonomy" id="56723"/>
    <lineage>
        <taxon>Eukaryota</taxon>
        <taxon>Metazoa</taxon>
        <taxon>Chordata</taxon>
        <taxon>Craniata</taxon>
        <taxon>Vertebrata</taxon>
        <taxon>Euteleostomi</taxon>
        <taxon>Actinopterygii</taxon>
        <taxon>Neopterygii</taxon>
        <taxon>Teleostei</taxon>
        <taxon>Neoteleostei</taxon>
        <taxon>Acanthomorphata</taxon>
        <taxon>Eupercaria</taxon>
        <taxon>Labriformes</taxon>
        <taxon>Labridae</taxon>
        <taxon>Labrus</taxon>
    </lineage>
</organism>
<dbReference type="Gene3D" id="3.80.10.10">
    <property type="entry name" value="Ribonuclease Inhibitor"/>
    <property type="match status" value="3"/>
</dbReference>
<keyword evidence="2" id="KW-0677">Repeat</keyword>
<reference evidence="3" key="2">
    <citation type="submission" date="2025-09" db="UniProtKB">
        <authorList>
            <consortium name="Ensembl"/>
        </authorList>
    </citation>
    <scope>IDENTIFICATION</scope>
</reference>
<dbReference type="SMART" id="SM00368">
    <property type="entry name" value="LRR_RI"/>
    <property type="match status" value="7"/>
</dbReference>
<keyword evidence="4" id="KW-1185">Reference proteome</keyword>
<sequence length="419" mass="47379">MSDVKKYREAVGSLIYLTTCTRPDLSFVVSKLSQHFTEPTEEQWTTVKHVLRYLKSTSEKELCYRQCENEKLGLQAFSDADWAADVRDRRSTTGYCVSLKCLRSCSLSEISCSSLASALKSNPSHLRCLNLINNKLQDSGVKLLSDFLQSPNCRLETLRSVLFFSVCVLHLMCLIINNNKFCGWVAERRLCLLYAEAEISCSSLASALKSNPSHLRDLDLSFNKLQDSGVKLLSDFLQSPNCRLETLRLWRCSLSEISCSSLVSALKSNPSHLRKLDLSINELQDSGVKLLSDFLQSPNCRLETLRSVLFFSVCVLHLMSLKSNPSHLRELNLSNNKLQDSGVKLLSDFLQSPNCRLETLRLWRCCLSEISCSSLVSALKSNPSHLRELDLNFNKLQDSGVKLLSDLQKNPDYRLETLR</sequence>
<proteinExistence type="predicted"/>